<organism evidence="1 2">
    <name type="scientific">Janibacter hoylei PVAS-1</name>
    <dbReference type="NCBI Taxonomy" id="1210046"/>
    <lineage>
        <taxon>Bacteria</taxon>
        <taxon>Bacillati</taxon>
        <taxon>Actinomycetota</taxon>
        <taxon>Actinomycetes</taxon>
        <taxon>Micrococcales</taxon>
        <taxon>Intrasporangiaceae</taxon>
        <taxon>Janibacter</taxon>
    </lineage>
</organism>
<dbReference type="EMBL" id="ALWX01000010">
    <property type="protein sequence ID" value="EKA62328.1"/>
    <property type="molecule type" value="Genomic_DNA"/>
</dbReference>
<proteinExistence type="predicted"/>
<sequence>MLSEGYFRWSAQDSALLVTEVSFERSCLPVHVRAFHRAHVDGPDLQAHELALEHGDRVHLVRPEAAPGVHGLEWSWPD</sequence>
<dbReference type="RefSeq" id="WP_007924931.1">
    <property type="nucleotide sequence ID" value="NZ_ALWX01000010.1"/>
</dbReference>
<evidence type="ECO:0000313" key="1">
    <source>
        <dbReference type="EMBL" id="EKA62328.1"/>
    </source>
</evidence>
<gene>
    <name evidence="1" type="ORF">B277_02913</name>
</gene>
<comment type="caution">
    <text evidence="1">The sequence shown here is derived from an EMBL/GenBank/DDBJ whole genome shotgun (WGS) entry which is preliminary data.</text>
</comment>
<name>K1ET86_9MICO</name>
<dbReference type="Proteomes" id="UP000004474">
    <property type="component" value="Unassembled WGS sequence"/>
</dbReference>
<protein>
    <submittedName>
        <fullName evidence="1">Uncharacterized protein</fullName>
    </submittedName>
</protein>
<evidence type="ECO:0000313" key="2">
    <source>
        <dbReference type="Proteomes" id="UP000004474"/>
    </source>
</evidence>
<dbReference type="AlphaFoldDB" id="K1ET86"/>
<dbReference type="PATRIC" id="fig|1210046.3.peg.565"/>
<accession>K1ET86</accession>
<reference evidence="1 2" key="1">
    <citation type="journal article" date="2012" name="J. Bacteriol.">
        <title>Genome Sequence of Janibacter hoylei MTCC8307, Isolated from the Stratospheric Air.</title>
        <authorList>
            <person name="Pawar S.P."/>
            <person name="Dhotre D.P."/>
            <person name="Shetty S.A."/>
            <person name="Chowdhury S.P."/>
            <person name="Chaudhari B.L."/>
            <person name="Shouche Y.S."/>
        </authorList>
    </citation>
    <scope>NUCLEOTIDE SEQUENCE [LARGE SCALE GENOMIC DNA]</scope>
    <source>
        <strain evidence="1 2">PVAS-1</strain>
    </source>
</reference>